<organism evidence="12 13">
    <name type="scientific">Methanosphaera stadtmanae</name>
    <dbReference type="NCBI Taxonomy" id="2317"/>
    <lineage>
        <taxon>Archaea</taxon>
        <taxon>Methanobacteriati</taxon>
        <taxon>Methanobacteriota</taxon>
        <taxon>Methanomada group</taxon>
        <taxon>Methanobacteria</taxon>
        <taxon>Methanobacteriales</taxon>
        <taxon>Methanobacteriaceae</taxon>
        <taxon>Methanosphaera</taxon>
    </lineage>
</organism>
<dbReference type="Gene3D" id="1.20.120.1760">
    <property type="match status" value="1"/>
</dbReference>
<evidence type="ECO:0000256" key="9">
    <source>
        <dbReference type="ARBA" id="ARBA00023209"/>
    </source>
</evidence>
<feature type="transmembrane region" description="Helical" evidence="11">
    <location>
        <begin position="204"/>
        <end position="226"/>
    </location>
</feature>
<dbReference type="InterPro" id="IPR000462">
    <property type="entry name" value="CDP-OH_P_trans"/>
</dbReference>
<dbReference type="OMA" id="YRLAKFN"/>
<dbReference type="GO" id="GO:0016780">
    <property type="term" value="F:phosphotransferase activity, for other substituted phosphate groups"/>
    <property type="evidence" value="ECO:0007669"/>
    <property type="project" value="InterPro"/>
</dbReference>
<accession>A0A328Q707</accession>
<keyword evidence="4 12" id="KW-0808">Transferase</keyword>
<proteinExistence type="inferred from homology"/>
<comment type="caution">
    <text evidence="12">The sequence shown here is derived from an EMBL/GenBank/DDBJ whole genome shotgun (WGS) entry which is preliminary data.</text>
</comment>
<comment type="similarity">
    <text evidence="2">Belongs to the CDP-alcohol phosphatidyltransferase class-I family.</text>
</comment>
<feature type="transmembrane region" description="Helical" evidence="11">
    <location>
        <begin position="157"/>
        <end position="174"/>
    </location>
</feature>
<keyword evidence="10" id="KW-1208">Phospholipid metabolism</keyword>
<feature type="transmembrane region" description="Helical" evidence="11">
    <location>
        <begin position="129"/>
        <end position="151"/>
    </location>
</feature>
<evidence type="ECO:0000256" key="2">
    <source>
        <dbReference type="ARBA" id="ARBA00010441"/>
    </source>
</evidence>
<feature type="transmembrane region" description="Helical" evidence="11">
    <location>
        <begin position="181"/>
        <end position="198"/>
    </location>
</feature>
<evidence type="ECO:0000256" key="10">
    <source>
        <dbReference type="ARBA" id="ARBA00023264"/>
    </source>
</evidence>
<sequence>METNILKMISIADIASLANALSGLGAILAVLTGNTILSAQLLLLAVVFDSVDGILARKFNEGPMHALFGETIDSLADIVSFGVAPAIVIYMLTNNSLILIPVFLLVACGILRLTRYNTLLAGQTSPTEVFIGLPIPSSSMIVALLILTSLISFESMFILTIIISLLMISSIEYPKVRDMKVIVLTGILTILCIIPNINEALHSIPSYILLVLVLIYIFGLTIYNFIPANNYSISKLKVNNNVIDDISTITRNSSKSKKDLHKK</sequence>
<evidence type="ECO:0000256" key="5">
    <source>
        <dbReference type="ARBA" id="ARBA00022692"/>
    </source>
</evidence>
<keyword evidence="7" id="KW-0443">Lipid metabolism</keyword>
<keyword evidence="5 11" id="KW-0812">Transmembrane</keyword>
<dbReference type="AlphaFoldDB" id="A0A328Q707"/>
<evidence type="ECO:0000256" key="4">
    <source>
        <dbReference type="ARBA" id="ARBA00022679"/>
    </source>
</evidence>
<evidence type="ECO:0000313" key="13">
    <source>
        <dbReference type="Proteomes" id="UP000248557"/>
    </source>
</evidence>
<reference evidence="12 13" key="1">
    <citation type="submission" date="2017-05" db="EMBL/GenBank/DDBJ databases">
        <title>Host range expansion of the Methanosphaera genus to humans and monogastric animals involves recent and extensive reduction in genome content.</title>
        <authorList>
            <person name="Hoedt E.C."/>
            <person name="Volmer J.G."/>
            <person name="Parks D.H."/>
            <person name="Rosewarne C.P."/>
            <person name="Denman S.E."/>
            <person name="Mcsweeney C.S."/>
            <person name="O Cuiv P."/>
            <person name="Hugenholtz P."/>
            <person name="Tyson G.W."/>
            <person name="Morrison M."/>
        </authorList>
    </citation>
    <scope>NUCLEOTIDE SEQUENCE [LARGE SCALE GENOMIC DNA]</scope>
    <source>
        <strain evidence="12 13">PA5</strain>
    </source>
</reference>
<protein>
    <submittedName>
        <fullName evidence="12">CDP-diacylglycerol--serine O-phosphatidyltransferase</fullName>
    </submittedName>
</protein>
<keyword evidence="9" id="KW-0594">Phospholipid biosynthesis</keyword>
<dbReference type="GO" id="GO:0008654">
    <property type="term" value="P:phospholipid biosynthetic process"/>
    <property type="evidence" value="ECO:0007669"/>
    <property type="project" value="UniProtKB-KW"/>
</dbReference>
<dbReference type="EMBL" id="NGJK01000084">
    <property type="protein sequence ID" value="RAP02539.1"/>
    <property type="molecule type" value="Genomic_DNA"/>
</dbReference>
<keyword evidence="8 11" id="KW-0472">Membrane</keyword>
<dbReference type="Proteomes" id="UP000248557">
    <property type="component" value="Unassembled WGS sequence"/>
</dbReference>
<name>A0A328Q707_9EURY</name>
<evidence type="ECO:0000313" key="12">
    <source>
        <dbReference type="EMBL" id="RAP02539.1"/>
    </source>
</evidence>
<dbReference type="NCBIfam" id="TIGR00473">
    <property type="entry name" value="pssA"/>
    <property type="match status" value="1"/>
</dbReference>
<evidence type="ECO:0000256" key="6">
    <source>
        <dbReference type="ARBA" id="ARBA00022989"/>
    </source>
</evidence>
<dbReference type="RefSeq" id="WP_011406965.1">
    <property type="nucleotide sequence ID" value="NZ_CATZNA010000052.1"/>
</dbReference>
<dbReference type="GeneID" id="3855300"/>
<keyword evidence="3" id="KW-0444">Lipid biosynthesis</keyword>
<evidence type="ECO:0000256" key="8">
    <source>
        <dbReference type="ARBA" id="ARBA00023136"/>
    </source>
</evidence>
<dbReference type="InterPro" id="IPR043130">
    <property type="entry name" value="CDP-OH_PTrfase_TM_dom"/>
</dbReference>
<evidence type="ECO:0000256" key="7">
    <source>
        <dbReference type="ARBA" id="ARBA00023098"/>
    </source>
</evidence>
<gene>
    <name evidence="12" type="ORF">CA615_06955</name>
</gene>
<evidence type="ECO:0000256" key="11">
    <source>
        <dbReference type="SAM" id="Phobius"/>
    </source>
</evidence>
<dbReference type="GO" id="GO:0016020">
    <property type="term" value="C:membrane"/>
    <property type="evidence" value="ECO:0007669"/>
    <property type="project" value="UniProtKB-SubCell"/>
</dbReference>
<dbReference type="Pfam" id="PF01066">
    <property type="entry name" value="CDP-OH_P_transf"/>
    <property type="match status" value="1"/>
</dbReference>
<evidence type="ECO:0000256" key="1">
    <source>
        <dbReference type="ARBA" id="ARBA00004141"/>
    </source>
</evidence>
<evidence type="ECO:0000256" key="3">
    <source>
        <dbReference type="ARBA" id="ARBA00022516"/>
    </source>
</evidence>
<keyword evidence="6 11" id="KW-1133">Transmembrane helix</keyword>
<comment type="subcellular location">
    <subcellularLocation>
        <location evidence="1">Membrane</location>
        <topology evidence="1">Multi-pass membrane protein</topology>
    </subcellularLocation>
</comment>
<dbReference type="InterPro" id="IPR004533">
    <property type="entry name" value="CDP-diaglyc--ser_O-PTrfase"/>
</dbReference>